<evidence type="ECO:0000256" key="1">
    <source>
        <dbReference type="SAM" id="MobiDB-lite"/>
    </source>
</evidence>
<comment type="caution">
    <text evidence="2">The sequence shown here is derived from an EMBL/GenBank/DDBJ whole genome shotgun (WGS) entry which is preliminary data.</text>
</comment>
<evidence type="ECO:0000313" key="3">
    <source>
        <dbReference type="Proteomes" id="UP001500466"/>
    </source>
</evidence>
<protein>
    <submittedName>
        <fullName evidence="2">Uncharacterized protein</fullName>
    </submittedName>
</protein>
<feature type="region of interest" description="Disordered" evidence="1">
    <location>
        <begin position="1"/>
        <end position="24"/>
    </location>
</feature>
<dbReference type="Proteomes" id="UP001500466">
    <property type="component" value="Unassembled WGS sequence"/>
</dbReference>
<reference evidence="3" key="1">
    <citation type="journal article" date="2019" name="Int. J. Syst. Evol. Microbiol.">
        <title>The Global Catalogue of Microorganisms (GCM) 10K type strain sequencing project: providing services to taxonomists for standard genome sequencing and annotation.</title>
        <authorList>
            <consortium name="The Broad Institute Genomics Platform"/>
            <consortium name="The Broad Institute Genome Sequencing Center for Infectious Disease"/>
            <person name="Wu L."/>
            <person name="Ma J."/>
        </authorList>
    </citation>
    <scope>NUCLEOTIDE SEQUENCE [LARGE SCALE GENOMIC DNA]</scope>
    <source>
        <strain evidence="3">JCM 17986</strain>
    </source>
</reference>
<organism evidence="2 3">
    <name type="scientific">Yinghuangia aomiensis</name>
    <dbReference type="NCBI Taxonomy" id="676205"/>
    <lineage>
        <taxon>Bacteria</taxon>
        <taxon>Bacillati</taxon>
        <taxon>Actinomycetota</taxon>
        <taxon>Actinomycetes</taxon>
        <taxon>Kitasatosporales</taxon>
        <taxon>Streptomycetaceae</taxon>
        <taxon>Yinghuangia</taxon>
    </lineage>
</organism>
<gene>
    <name evidence="2" type="ORF">GCM10023205_21200</name>
</gene>
<keyword evidence="3" id="KW-1185">Reference proteome</keyword>
<name>A0ABP9H3J2_9ACTN</name>
<accession>A0ABP9H3J2</accession>
<dbReference type="EMBL" id="BAABHS010000006">
    <property type="protein sequence ID" value="GAA4958338.1"/>
    <property type="molecule type" value="Genomic_DNA"/>
</dbReference>
<proteinExistence type="predicted"/>
<sequence length="58" mass="6388">MARGESRMTIRTYTPGAGGNQQRDKQVRVIRPHDGFPPSSVFSWPACRCPRCVPSGGK</sequence>
<evidence type="ECO:0000313" key="2">
    <source>
        <dbReference type="EMBL" id="GAA4958338.1"/>
    </source>
</evidence>